<reference evidence="1" key="1">
    <citation type="submission" date="2020-05" db="EMBL/GenBank/DDBJ databases">
        <authorList>
            <person name="Chiriac C."/>
            <person name="Salcher M."/>
            <person name="Ghai R."/>
            <person name="Kavagutti S V."/>
        </authorList>
    </citation>
    <scope>NUCLEOTIDE SEQUENCE</scope>
</reference>
<sequence length="115" mass="12983">MSDFKTRLVIAMLPESEDQSWILLEDLVYQSDLFGEIKVPVGFVTNFVSFEALKNIGQRPAVVHDYCYYSGRLSREDADDMLCEALRTVGVNGLLAESMHIACRLFGTTHYRSGL</sequence>
<dbReference type="EMBL" id="LR797377">
    <property type="protein sequence ID" value="CAB4211827.1"/>
    <property type="molecule type" value="Genomic_DNA"/>
</dbReference>
<gene>
    <name evidence="1" type="ORF">UFOVP1419_32</name>
</gene>
<name>A0A6J5SDC9_9CAUD</name>
<proteinExistence type="predicted"/>
<organism evidence="1">
    <name type="scientific">uncultured Caudovirales phage</name>
    <dbReference type="NCBI Taxonomy" id="2100421"/>
    <lineage>
        <taxon>Viruses</taxon>
        <taxon>Duplodnaviria</taxon>
        <taxon>Heunggongvirae</taxon>
        <taxon>Uroviricota</taxon>
        <taxon>Caudoviricetes</taxon>
        <taxon>Peduoviridae</taxon>
        <taxon>Maltschvirus</taxon>
        <taxon>Maltschvirus maltsch</taxon>
    </lineage>
</organism>
<accession>A0A6J5SDC9</accession>
<dbReference type="Pfam" id="PF07087">
    <property type="entry name" value="DUF1353"/>
    <property type="match status" value="1"/>
</dbReference>
<evidence type="ECO:0000313" key="1">
    <source>
        <dbReference type="EMBL" id="CAB4211827.1"/>
    </source>
</evidence>
<protein>
    <submittedName>
        <fullName evidence="1">Campylobacter phage CGC-2007, Cje0229</fullName>
    </submittedName>
</protein>
<dbReference type="InterPro" id="IPR010767">
    <property type="entry name" value="Phage_CGC-2007_Cje0229"/>
</dbReference>